<dbReference type="GO" id="GO:0004550">
    <property type="term" value="F:nucleoside diphosphate kinase activity"/>
    <property type="evidence" value="ECO:0007669"/>
    <property type="project" value="UniProtKB-EC"/>
</dbReference>
<dbReference type="HAMAP" id="MF_00451">
    <property type="entry name" value="NDP_kinase"/>
    <property type="match status" value="1"/>
</dbReference>
<evidence type="ECO:0000256" key="1">
    <source>
        <dbReference type="ARBA" id="ARBA00008142"/>
    </source>
</evidence>
<dbReference type="InterPro" id="IPR001564">
    <property type="entry name" value="Nucleoside_diP_kinase"/>
</dbReference>
<keyword evidence="5 13" id="KW-0808">Transferase</keyword>
<evidence type="ECO:0000313" key="13">
    <source>
        <dbReference type="EMBL" id="VAX20471.1"/>
    </source>
</evidence>
<dbReference type="FunFam" id="3.30.70.141:FF:000003">
    <property type="entry name" value="Nucleoside diphosphate kinase"/>
    <property type="match status" value="1"/>
</dbReference>
<dbReference type="EMBL" id="UOGC01000105">
    <property type="protein sequence ID" value="VAX20471.1"/>
    <property type="molecule type" value="Genomic_DNA"/>
</dbReference>
<reference evidence="13" key="1">
    <citation type="submission" date="2018-06" db="EMBL/GenBank/DDBJ databases">
        <authorList>
            <person name="Zhirakovskaya E."/>
        </authorList>
    </citation>
    <scope>NUCLEOTIDE SEQUENCE</scope>
</reference>
<keyword evidence="6" id="KW-0479">Metal-binding</keyword>
<evidence type="ECO:0000256" key="9">
    <source>
        <dbReference type="ARBA" id="ARBA00022840"/>
    </source>
</evidence>
<dbReference type="Gene3D" id="3.30.70.141">
    <property type="entry name" value="Nucleoside diphosphate kinase-like domain"/>
    <property type="match status" value="1"/>
</dbReference>
<dbReference type="GO" id="GO:0005524">
    <property type="term" value="F:ATP binding"/>
    <property type="evidence" value="ECO:0007669"/>
    <property type="project" value="UniProtKB-KW"/>
</dbReference>
<evidence type="ECO:0000259" key="12">
    <source>
        <dbReference type="SMART" id="SM00562"/>
    </source>
</evidence>
<dbReference type="Pfam" id="PF00334">
    <property type="entry name" value="NDK"/>
    <property type="match status" value="1"/>
</dbReference>
<dbReference type="SMART" id="SM00562">
    <property type="entry name" value="NDK"/>
    <property type="match status" value="1"/>
</dbReference>
<keyword evidence="9" id="KW-0067">ATP-binding</keyword>
<keyword evidence="8 13" id="KW-0418">Kinase</keyword>
<evidence type="ECO:0000256" key="5">
    <source>
        <dbReference type="ARBA" id="ARBA00022679"/>
    </source>
</evidence>
<name>A0A3B1C141_9ZZZZ</name>
<evidence type="ECO:0000256" key="11">
    <source>
        <dbReference type="ARBA" id="ARBA00023080"/>
    </source>
</evidence>
<evidence type="ECO:0000256" key="8">
    <source>
        <dbReference type="ARBA" id="ARBA00022777"/>
    </source>
</evidence>
<dbReference type="GO" id="GO:0006241">
    <property type="term" value="P:CTP biosynthetic process"/>
    <property type="evidence" value="ECO:0007669"/>
    <property type="project" value="InterPro"/>
</dbReference>
<dbReference type="PANTHER" id="PTHR46161:SF3">
    <property type="entry name" value="NUCLEOSIDE DIPHOSPHATE KINASE DDB_G0292928-RELATED"/>
    <property type="match status" value="1"/>
</dbReference>
<evidence type="ECO:0000256" key="4">
    <source>
        <dbReference type="ARBA" id="ARBA00022490"/>
    </source>
</evidence>
<dbReference type="PROSITE" id="PS51374">
    <property type="entry name" value="NDPK_LIKE"/>
    <property type="match status" value="1"/>
</dbReference>
<dbReference type="GO" id="GO:0006183">
    <property type="term" value="P:GTP biosynthetic process"/>
    <property type="evidence" value="ECO:0007669"/>
    <property type="project" value="InterPro"/>
</dbReference>
<dbReference type="PROSITE" id="PS00469">
    <property type="entry name" value="NDPK"/>
    <property type="match status" value="1"/>
</dbReference>
<keyword evidence="11" id="KW-0546">Nucleotide metabolism</keyword>
<evidence type="ECO:0000256" key="3">
    <source>
        <dbReference type="ARBA" id="ARBA00017632"/>
    </source>
</evidence>
<keyword evidence="10" id="KW-0460">Magnesium</keyword>
<feature type="domain" description="Nucleoside diphosphate kinase-like" evidence="12">
    <location>
        <begin position="1"/>
        <end position="138"/>
    </location>
</feature>
<dbReference type="GO" id="GO:0006228">
    <property type="term" value="P:UTP biosynthetic process"/>
    <property type="evidence" value="ECO:0007669"/>
    <property type="project" value="InterPro"/>
</dbReference>
<evidence type="ECO:0000256" key="6">
    <source>
        <dbReference type="ARBA" id="ARBA00022723"/>
    </source>
</evidence>
<dbReference type="PANTHER" id="PTHR46161">
    <property type="entry name" value="NUCLEOSIDE DIPHOSPHATE KINASE"/>
    <property type="match status" value="1"/>
</dbReference>
<dbReference type="NCBIfam" id="NF001908">
    <property type="entry name" value="PRK00668.1"/>
    <property type="match status" value="1"/>
</dbReference>
<proteinExistence type="inferred from homology"/>
<keyword evidence="7" id="KW-0547">Nucleotide-binding</keyword>
<evidence type="ECO:0000256" key="10">
    <source>
        <dbReference type="ARBA" id="ARBA00022842"/>
    </source>
</evidence>
<dbReference type="AlphaFoldDB" id="A0A3B1C141"/>
<dbReference type="CDD" id="cd04413">
    <property type="entry name" value="NDPk_I"/>
    <property type="match status" value="1"/>
</dbReference>
<accession>A0A3B1C141</accession>
<gene>
    <name evidence="13" type="ORF">MNBD_NITROSPINAE01-263</name>
</gene>
<comment type="similarity">
    <text evidence="1">Belongs to the NDK family.</text>
</comment>
<evidence type="ECO:0000256" key="7">
    <source>
        <dbReference type="ARBA" id="ARBA00022741"/>
    </source>
</evidence>
<dbReference type="EC" id="2.7.4.6" evidence="2"/>
<sequence>MSRTFAMIKPDAVERGLAGKILSRIATEGLTVVGMKLVHMTLEQAEGFYAEHKERPFFGSLTGYMSSGPSVLAVLEGDDAQPKWREMMGATNPADAAEGTIRKELAIGLEKNSVHGSDSEESAEREISYFFTDAEIVS</sequence>
<dbReference type="InterPro" id="IPR034907">
    <property type="entry name" value="NDK-like_dom"/>
</dbReference>
<dbReference type="InterPro" id="IPR023005">
    <property type="entry name" value="Nucleoside_diP_kinase_AS"/>
</dbReference>
<dbReference type="GO" id="GO:0046872">
    <property type="term" value="F:metal ion binding"/>
    <property type="evidence" value="ECO:0007669"/>
    <property type="project" value="UniProtKB-KW"/>
</dbReference>
<dbReference type="SUPFAM" id="SSF54919">
    <property type="entry name" value="Nucleoside diphosphate kinase, NDK"/>
    <property type="match status" value="1"/>
</dbReference>
<dbReference type="PRINTS" id="PR01243">
    <property type="entry name" value="NUCDPKINASE"/>
</dbReference>
<protein>
    <recommendedName>
        <fullName evidence="3">Nucleoside diphosphate kinase</fullName>
        <ecNumber evidence="2">2.7.4.6</ecNumber>
    </recommendedName>
</protein>
<dbReference type="InterPro" id="IPR036850">
    <property type="entry name" value="NDK-like_dom_sf"/>
</dbReference>
<keyword evidence="4" id="KW-0963">Cytoplasm</keyword>
<evidence type="ECO:0000256" key="2">
    <source>
        <dbReference type="ARBA" id="ARBA00012966"/>
    </source>
</evidence>
<organism evidence="13">
    <name type="scientific">hydrothermal vent metagenome</name>
    <dbReference type="NCBI Taxonomy" id="652676"/>
    <lineage>
        <taxon>unclassified sequences</taxon>
        <taxon>metagenomes</taxon>
        <taxon>ecological metagenomes</taxon>
    </lineage>
</organism>